<dbReference type="SUPFAM" id="SSF50939">
    <property type="entry name" value="Sialidases"/>
    <property type="match status" value="1"/>
</dbReference>
<dbReference type="InterPro" id="IPR052173">
    <property type="entry name" value="Beta-lactam_resp_regulator"/>
</dbReference>
<feature type="domain" description="Peptidase M56" evidence="3">
    <location>
        <begin position="122"/>
        <end position="336"/>
    </location>
</feature>
<comment type="caution">
    <text evidence="4">The sequence shown here is derived from an EMBL/GenBank/DDBJ whole genome shotgun (WGS) entry which is preliminary data.</text>
</comment>
<protein>
    <recommendedName>
        <fullName evidence="3">Peptidase M56 domain-containing protein</fullName>
    </recommendedName>
</protein>
<evidence type="ECO:0000313" key="5">
    <source>
        <dbReference type="Proteomes" id="UP000824035"/>
    </source>
</evidence>
<feature type="transmembrane region" description="Helical" evidence="2">
    <location>
        <begin position="150"/>
        <end position="173"/>
    </location>
</feature>
<proteinExistence type="predicted"/>
<reference evidence="4" key="2">
    <citation type="submission" date="2021-04" db="EMBL/GenBank/DDBJ databases">
        <authorList>
            <person name="Gilroy R."/>
        </authorList>
    </citation>
    <scope>NUCLEOTIDE SEQUENCE</scope>
    <source>
        <strain evidence="4">ChiGjej4B4-18154</strain>
    </source>
</reference>
<dbReference type="InterPro" id="IPR036278">
    <property type="entry name" value="Sialidase_sf"/>
</dbReference>
<evidence type="ECO:0000256" key="2">
    <source>
        <dbReference type="SAM" id="Phobius"/>
    </source>
</evidence>
<dbReference type="AlphaFoldDB" id="A0A9D2E2Y5"/>
<keyword evidence="2" id="KW-1133">Transmembrane helix</keyword>
<gene>
    <name evidence="4" type="ORF">H9813_03330</name>
</gene>
<dbReference type="InterPro" id="IPR015943">
    <property type="entry name" value="WD40/YVTN_repeat-like_dom_sf"/>
</dbReference>
<dbReference type="EMBL" id="DXBV01000030">
    <property type="protein sequence ID" value="HIZ30253.1"/>
    <property type="molecule type" value="Genomic_DNA"/>
</dbReference>
<feature type="region of interest" description="Disordered" evidence="1">
    <location>
        <begin position="83"/>
        <end position="106"/>
    </location>
</feature>
<keyword evidence="2" id="KW-0812">Transmembrane</keyword>
<feature type="region of interest" description="Disordered" evidence="1">
    <location>
        <begin position="118"/>
        <end position="138"/>
    </location>
</feature>
<dbReference type="Pfam" id="PF05569">
    <property type="entry name" value="Peptidase_M56"/>
    <property type="match status" value="1"/>
</dbReference>
<accession>A0A9D2E2Y5</accession>
<keyword evidence="2" id="KW-0472">Membrane</keyword>
<dbReference type="CDD" id="cd07341">
    <property type="entry name" value="M56_BlaR1_MecR1_like"/>
    <property type="match status" value="1"/>
</dbReference>
<feature type="transmembrane region" description="Helical" evidence="2">
    <location>
        <begin position="347"/>
        <end position="366"/>
    </location>
</feature>
<evidence type="ECO:0000259" key="3">
    <source>
        <dbReference type="Pfam" id="PF05569"/>
    </source>
</evidence>
<name>A0A9D2E2Y5_9FIRM</name>
<dbReference type="PANTHER" id="PTHR34978:SF3">
    <property type="entry name" value="SLR0241 PROTEIN"/>
    <property type="match status" value="1"/>
</dbReference>
<evidence type="ECO:0000256" key="1">
    <source>
        <dbReference type="SAM" id="MobiDB-lite"/>
    </source>
</evidence>
<feature type="transmembrane region" description="Helical" evidence="2">
    <location>
        <begin position="6"/>
        <end position="25"/>
    </location>
</feature>
<dbReference type="PANTHER" id="PTHR34978">
    <property type="entry name" value="POSSIBLE SENSOR-TRANSDUCER PROTEIN BLAR"/>
    <property type="match status" value="1"/>
</dbReference>
<sequence>MRTLFLDYFAQSLVLGLAILALLAAAPLLQKRYSGRWFCRAWLALAVLLVLPLRAVLPENAPATITLTPPAALLAAEEPSEAPAPLTAVPGPDTEHLTAPGAPSGQITVPDQNIGQAVVSPETDHPAPEASEGEATVSPSPLAALAPLDWLALLWLAGVAAVAGWQWFGYFVWRRMALRRALPANESWQTALSEALARQPLAKRPRLLASPDVTGAMAAGLFRPVLLVPEGTQPGPDGAYLLAHELTHLHRNDLARKALFSLVLALHWYNPAAWLLAKRAGRDIETACDEAVLAALGTEHRAAYCDALLHAVNRRRAPALTTCFSLTKKDVKARFARLWDTTPKRRGATALAVFCLTATLAGALVACNAVPAKEHSEPVASAPPASTEPVSELATSTDVWPSVYYAHNGAFQSSGVDDPGLLPSEKLPVDLASVDRHRWAGYASPDKMYFGLAVAAADAEHPGQLALWASADGGESWTSAPLDCSSWLEQMAEQEDWASNKQSSITKSIAWAIPKHYQFVSPDVGFLAFYGRFEYGPADERFADTSDTFVLLRTLDGGESWQEMYYGNGRDIGNGTPFNISTSTPFAFLNENVGFLCAHGEGYSENGKFNLLRTIDGGQTWQQLDLGEVSATLPGAPWKRSHVCGALGCSTSHLPQSDLITGAEPGFAAFSAWGDRGQTIADVLILYTRDYGETWQWIYKFPEKARAQYTASLIESYASKDEVWPVSYCNCVAVEKWPEGFEGTGAVKAGYTSLDGMYAGMVPVPFERELPTSLTLWNTTDGGETWTTTTIDCSAWLKEMTEANDWASLEADGVGNGSARVMPSAYQFVNPSTGFLAYYGGWEYGPTHDRHTAYSPGFVLLRTTDGGETWQEMYSGDCSDFVGGTGEGISLSTSQPFLFLNEKVGFLCAHGGGYGTNGKFNLLRTVDGGQTWQLLDLSEVASTLPGAPWDMCHICGTLGLGGTKYEPDLFSDAQPGFAAFTGWGDSGERLQFYTRDYGESWQWTTRTPADITSQEGNEP</sequence>
<dbReference type="Gene3D" id="2.130.10.10">
    <property type="entry name" value="YVTN repeat-like/Quinoprotein amine dehydrogenase"/>
    <property type="match status" value="2"/>
</dbReference>
<dbReference type="Proteomes" id="UP000824035">
    <property type="component" value="Unassembled WGS sequence"/>
</dbReference>
<evidence type="ECO:0000313" key="4">
    <source>
        <dbReference type="EMBL" id="HIZ30253.1"/>
    </source>
</evidence>
<dbReference type="CDD" id="cd15482">
    <property type="entry name" value="Sialidase_non-viral"/>
    <property type="match status" value="1"/>
</dbReference>
<organism evidence="4 5">
    <name type="scientific">Candidatus Allofournierella merdipullorum</name>
    <dbReference type="NCBI Taxonomy" id="2838595"/>
    <lineage>
        <taxon>Bacteria</taxon>
        <taxon>Bacillati</taxon>
        <taxon>Bacillota</taxon>
        <taxon>Clostridia</taxon>
        <taxon>Eubacteriales</taxon>
        <taxon>Oscillospiraceae</taxon>
        <taxon>Allofournierella</taxon>
    </lineage>
</organism>
<dbReference type="InterPro" id="IPR008756">
    <property type="entry name" value="Peptidase_M56"/>
</dbReference>
<dbReference type="SUPFAM" id="SSF110296">
    <property type="entry name" value="Oligoxyloglucan reducing end-specific cellobiohydrolase"/>
    <property type="match status" value="1"/>
</dbReference>
<reference evidence="4" key="1">
    <citation type="journal article" date="2021" name="PeerJ">
        <title>Extensive microbial diversity within the chicken gut microbiome revealed by metagenomics and culture.</title>
        <authorList>
            <person name="Gilroy R."/>
            <person name="Ravi A."/>
            <person name="Getino M."/>
            <person name="Pursley I."/>
            <person name="Horton D.L."/>
            <person name="Alikhan N.F."/>
            <person name="Baker D."/>
            <person name="Gharbi K."/>
            <person name="Hall N."/>
            <person name="Watson M."/>
            <person name="Adriaenssens E.M."/>
            <person name="Foster-Nyarko E."/>
            <person name="Jarju S."/>
            <person name="Secka A."/>
            <person name="Antonio M."/>
            <person name="Oren A."/>
            <person name="Chaudhuri R.R."/>
            <person name="La Ragione R."/>
            <person name="Hildebrand F."/>
            <person name="Pallen M.J."/>
        </authorList>
    </citation>
    <scope>NUCLEOTIDE SEQUENCE</scope>
    <source>
        <strain evidence="4">ChiGjej4B4-18154</strain>
    </source>
</reference>
<feature type="transmembrane region" description="Helical" evidence="2">
    <location>
        <begin position="37"/>
        <end position="57"/>
    </location>
</feature>